<evidence type="ECO:0000313" key="3">
    <source>
        <dbReference type="Proteomes" id="UP000286931"/>
    </source>
</evidence>
<dbReference type="NCBIfam" id="TIGR01764">
    <property type="entry name" value="excise"/>
    <property type="match status" value="1"/>
</dbReference>
<comment type="caution">
    <text evidence="2">The sequence shown here is derived from an EMBL/GenBank/DDBJ whole genome shotgun (WGS) entry which is preliminary data.</text>
</comment>
<dbReference type="InterPro" id="IPR010093">
    <property type="entry name" value="SinI_DNA-bd"/>
</dbReference>
<dbReference type="AlphaFoldDB" id="A0A401YUQ5"/>
<evidence type="ECO:0000313" key="2">
    <source>
        <dbReference type="EMBL" id="GCD98342.1"/>
    </source>
</evidence>
<gene>
    <name evidence="2" type="ORF">EHYA_06048</name>
</gene>
<name>A0A401YUQ5_9ACTN</name>
<dbReference type="SUPFAM" id="SSF46955">
    <property type="entry name" value="Putative DNA-binding domain"/>
    <property type="match status" value="1"/>
</dbReference>
<dbReference type="RefSeq" id="WP_160161613.1">
    <property type="nucleotide sequence ID" value="NZ_BIFH01000027.1"/>
</dbReference>
<sequence length="98" mass="10758">MSTDELTARVEDLTRILSALITSAATAPVGALLTADELSDRFRIPARTLRDMASAGLIPHHRLGKHYRFAADDITDILRITRQQPVSRHARARLATAA</sequence>
<proteinExistence type="predicted"/>
<organism evidence="2 3">
    <name type="scientific">Embleya hyalina</name>
    <dbReference type="NCBI Taxonomy" id="516124"/>
    <lineage>
        <taxon>Bacteria</taxon>
        <taxon>Bacillati</taxon>
        <taxon>Actinomycetota</taxon>
        <taxon>Actinomycetes</taxon>
        <taxon>Kitasatosporales</taxon>
        <taxon>Streptomycetaceae</taxon>
        <taxon>Embleya</taxon>
    </lineage>
</organism>
<dbReference type="Pfam" id="PF12728">
    <property type="entry name" value="HTH_17"/>
    <property type="match status" value="1"/>
</dbReference>
<dbReference type="Proteomes" id="UP000286931">
    <property type="component" value="Unassembled WGS sequence"/>
</dbReference>
<dbReference type="EMBL" id="BIFH01000027">
    <property type="protein sequence ID" value="GCD98342.1"/>
    <property type="molecule type" value="Genomic_DNA"/>
</dbReference>
<keyword evidence="3" id="KW-1185">Reference proteome</keyword>
<dbReference type="InterPro" id="IPR009061">
    <property type="entry name" value="DNA-bd_dom_put_sf"/>
</dbReference>
<evidence type="ECO:0000259" key="1">
    <source>
        <dbReference type="Pfam" id="PF12728"/>
    </source>
</evidence>
<reference evidence="2 3" key="1">
    <citation type="submission" date="2018-12" db="EMBL/GenBank/DDBJ databases">
        <title>Draft genome sequence of Embleya hyalina NBRC 13850T.</title>
        <authorList>
            <person name="Komaki H."/>
            <person name="Hosoyama A."/>
            <person name="Kimura A."/>
            <person name="Ichikawa N."/>
            <person name="Tamura T."/>
        </authorList>
    </citation>
    <scope>NUCLEOTIDE SEQUENCE [LARGE SCALE GENOMIC DNA]</scope>
    <source>
        <strain evidence="2 3">NBRC 13850</strain>
    </source>
</reference>
<feature type="domain" description="Helix-turn-helix" evidence="1">
    <location>
        <begin position="32"/>
        <end position="76"/>
    </location>
</feature>
<dbReference type="OrthoDB" id="4949931at2"/>
<dbReference type="InterPro" id="IPR041657">
    <property type="entry name" value="HTH_17"/>
</dbReference>
<accession>A0A401YUQ5</accession>
<dbReference type="GO" id="GO:0003677">
    <property type="term" value="F:DNA binding"/>
    <property type="evidence" value="ECO:0007669"/>
    <property type="project" value="InterPro"/>
</dbReference>
<protein>
    <recommendedName>
        <fullName evidence="1">Helix-turn-helix domain-containing protein</fullName>
    </recommendedName>
</protein>